<accession>A0A9K3DYD9</accession>
<evidence type="ECO:0000313" key="2">
    <source>
        <dbReference type="Proteomes" id="UP000215914"/>
    </source>
</evidence>
<dbReference type="PANTHER" id="PTHR11439">
    <property type="entry name" value="GAG-POL-RELATED RETROTRANSPOSON"/>
    <property type="match status" value="1"/>
</dbReference>
<reference evidence="1" key="2">
    <citation type="submission" date="2020-06" db="EMBL/GenBank/DDBJ databases">
        <title>Helianthus annuus Genome sequencing and assembly Release 2.</title>
        <authorList>
            <person name="Gouzy J."/>
            <person name="Langlade N."/>
            <person name="Munos S."/>
        </authorList>
    </citation>
    <scope>NUCLEOTIDE SEQUENCE</scope>
    <source>
        <tissue evidence="1">Leaves</tissue>
    </source>
</reference>
<dbReference type="Proteomes" id="UP000215914">
    <property type="component" value="Unassembled WGS sequence"/>
</dbReference>
<dbReference type="CDD" id="cd09272">
    <property type="entry name" value="RNase_HI_RT_Ty1"/>
    <property type="match status" value="1"/>
</dbReference>
<keyword evidence="1" id="KW-0808">Transferase</keyword>
<gene>
    <name evidence="1" type="ORF">HanXRQr2_Chr15g0684071</name>
</gene>
<dbReference type="PANTHER" id="PTHR11439:SF524">
    <property type="entry name" value="RNA-DIRECTED DNA POLYMERASE, PROTEIN KINASE RLK-PELLE-DLSV FAMILY"/>
    <property type="match status" value="1"/>
</dbReference>
<dbReference type="AlphaFoldDB" id="A0A9K3DYD9"/>
<organism evidence="1 2">
    <name type="scientific">Helianthus annuus</name>
    <name type="common">Common sunflower</name>
    <dbReference type="NCBI Taxonomy" id="4232"/>
    <lineage>
        <taxon>Eukaryota</taxon>
        <taxon>Viridiplantae</taxon>
        <taxon>Streptophyta</taxon>
        <taxon>Embryophyta</taxon>
        <taxon>Tracheophyta</taxon>
        <taxon>Spermatophyta</taxon>
        <taxon>Magnoliopsida</taxon>
        <taxon>eudicotyledons</taxon>
        <taxon>Gunneridae</taxon>
        <taxon>Pentapetalae</taxon>
        <taxon>asterids</taxon>
        <taxon>campanulids</taxon>
        <taxon>Asterales</taxon>
        <taxon>Asteraceae</taxon>
        <taxon>Asteroideae</taxon>
        <taxon>Heliantheae alliance</taxon>
        <taxon>Heliantheae</taxon>
        <taxon>Helianthus</taxon>
    </lineage>
</organism>
<protein>
    <submittedName>
        <fullName evidence="1">RNA-directed DNA polymerase</fullName>
        <ecNumber evidence="1">2.7.7.49</ecNumber>
    </submittedName>
</protein>
<comment type="caution">
    <text evidence="1">The sequence shown here is derived from an EMBL/GenBank/DDBJ whole genome shotgun (WGS) entry which is preliminary data.</text>
</comment>
<evidence type="ECO:0000313" key="1">
    <source>
        <dbReference type="EMBL" id="KAF5763756.1"/>
    </source>
</evidence>
<dbReference type="EMBL" id="MNCJ02000330">
    <property type="protein sequence ID" value="KAF5763756.1"/>
    <property type="molecule type" value="Genomic_DNA"/>
</dbReference>
<proteinExistence type="predicted"/>
<name>A0A9K3DYD9_HELAN</name>
<dbReference type="Gramene" id="mRNA:HanXRQr2_Chr15g0684071">
    <property type="protein sequence ID" value="mRNA:HanXRQr2_Chr15g0684071"/>
    <property type="gene ID" value="HanXRQr2_Chr15g0684071"/>
</dbReference>
<keyword evidence="1" id="KW-0695">RNA-directed DNA polymerase</keyword>
<dbReference type="EC" id="2.7.7.49" evidence="1"/>
<keyword evidence="1" id="KW-0548">Nucleotidyltransferase</keyword>
<keyword evidence="2" id="KW-1185">Reference proteome</keyword>
<reference evidence="1" key="1">
    <citation type="journal article" date="2017" name="Nature">
        <title>The sunflower genome provides insights into oil metabolism, flowering and Asterid evolution.</title>
        <authorList>
            <person name="Badouin H."/>
            <person name="Gouzy J."/>
            <person name="Grassa C.J."/>
            <person name="Murat F."/>
            <person name="Staton S.E."/>
            <person name="Cottret L."/>
            <person name="Lelandais-Briere C."/>
            <person name="Owens G.L."/>
            <person name="Carrere S."/>
            <person name="Mayjonade B."/>
            <person name="Legrand L."/>
            <person name="Gill N."/>
            <person name="Kane N.C."/>
            <person name="Bowers J.E."/>
            <person name="Hubner S."/>
            <person name="Bellec A."/>
            <person name="Berard A."/>
            <person name="Berges H."/>
            <person name="Blanchet N."/>
            <person name="Boniface M.C."/>
            <person name="Brunel D."/>
            <person name="Catrice O."/>
            <person name="Chaidir N."/>
            <person name="Claudel C."/>
            <person name="Donnadieu C."/>
            <person name="Faraut T."/>
            <person name="Fievet G."/>
            <person name="Helmstetter N."/>
            <person name="King M."/>
            <person name="Knapp S.J."/>
            <person name="Lai Z."/>
            <person name="Le Paslier M.C."/>
            <person name="Lippi Y."/>
            <person name="Lorenzon L."/>
            <person name="Mandel J.R."/>
            <person name="Marage G."/>
            <person name="Marchand G."/>
            <person name="Marquand E."/>
            <person name="Bret-Mestries E."/>
            <person name="Morien E."/>
            <person name="Nambeesan S."/>
            <person name="Nguyen T."/>
            <person name="Pegot-Espagnet P."/>
            <person name="Pouilly N."/>
            <person name="Raftis F."/>
            <person name="Sallet E."/>
            <person name="Schiex T."/>
            <person name="Thomas J."/>
            <person name="Vandecasteele C."/>
            <person name="Vares D."/>
            <person name="Vear F."/>
            <person name="Vautrin S."/>
            <person name="Crespi M."/>
            <person name="Mangin B."/>
            <person name="Burke J.M."/>
            <person name="Salse J."/>
            <person name="Munos S."/>
            <person name="Vincourt P."/>
            <person name="Rieseberg L.H."/>
            <person name="Langlade N.B."/>
        </authorList>
    </citation>
    <scope>NUCLEOTIDE SEQUENCE</scope>
    <source>
        <tissue evidence="1">Leaves</tissue>
    </source>
</reference>
<dbReference type="GO" id="GO:0003964">
    <property type="term" value="F:RNA-directed DNA polymerase activity"/>
    <property type="evidence" value="ECO:0007669"/>
    <property type="project" value="UniProtKB-KW"/>
</dbReference>
<sequence>MQQPFCSSSGYIKAVSNQSITPFPNITALSISFLFINLRYPLCSLNFGNELKRRINSSSKSHRRLKNVTHNLSFLSLGQRLLDFHPSLLIAGALQYLTFTRPDITYAVQQVCMHMHAPCLDHWHALKRILRYVKGTSSFGITLGPSRVTSLVAYTDADWAGCPDTRRSTSGYCVYLGDNLISWSSKRQATVSRSSAEAEYRGVANVVAEIC</sequence>